<evidence type="ECO:0000256" key="1">
    <source>
        <dbReference type="ARBA" id="ARBA00022603"/>
    </source>
</evidence>
<dbReference type="EMBL" id="UYYF01004427">
    <property type="protein sequence ID" value="VDN03934.1"/>
    <property type="molecule type" value="Genomic_DNA"/>
</dbReference>
<proteinExistence type="predicted"/>
<evidence type="ECO:0000313" key="6">
    <source>
        <dbReference type="Proteomes" id="UP000276776"/>
    </source>
</evidence>
<keyword evidence="6" id="KW-1185">Reference proteome</keyword>
<evidence type="ECO:0000259" key="4">
    <source>
        <dbReference type="PROSITE" id="PS51675"/>
    </source>
</evidence>
<dbReference type="InterPro" id="IPR038459">
    <property type="entry name" value="MT_TRM10-typ_sf"/>
</dbReference>
<dbReference type="PANTHER" id="PTHR13563:SF19">
    <property type="entry name" value="TRNA METHYLTRANSFERASE 10 HOMOLOG B"/>
    <property type="match status" value="1"/>
</dbReference>
<keyword evidence="2" id="KW-0808">Transferase</keyword>
<evidence type="ECO:0000313" key="7">
    <source>
        <dbReference type="WBParaSite" id="TCLT_0000658201-mRNA-1"/>
    </source>
</evidence>
<evidence type="ECO:0000256" key="2">
    <source>
        <dbReference type="ARBA" id="ARBA00022679"/>
    </source>
</evidence>
<dbReference type="Proteomes" id="UP000276776">
    <property type="component" value="Unassembled WGS sequence"/>
</dbReference>
<protein>
    <submittedName>
        <fullName evidence="7">SAM-dependent MTase TRM10-type domain-containing protein</fullName>
    </submittedName>
</protein>
<dbReference type="InterPro" id="IPR007356">
    <property type="entry name" value="tRNA_m1G_MeTrfase_euk"/>
</dbReference>
<dbReference type="OrthoDB" id="418349at2759"/>
<reference evidence="7" key="1">
    <citation type="submission" date="2016-04" db="UniProtKB">
        <authorList>
            <consortium name="WormBaseParasite"/>
        </authorList>
    </citation>
    <scope>IDENTIFICATION</scope>
</reference>
<dbReference type="CDD" id="cd18089">
    <property type="entry name" value="SPOUT_Trm10-like"/>
    <property type="match status" value="1"/>
</dbReference>
<dbReference type="Gene3D" id="3.30.2350.10">
    <property type="entry name" value="Pseudouridine synthase"/>
    <property type="match status" value="1"/>
</dbReference>
<dbReference type="OMA" id="EMVINEH"/>
<dbReference type="InterPro" id="IPR028564">
    <property type="entry name" value="MT_TRM10-typ"/>
</dbReference>
<dbReference type="PANTHER" id="PTHR13563">
    <property type="entry name" value="TRNA (GUANINE-9-) METHYLTRANSFERASE"/>
    <property type="match status" value="1"/>
</dbReference>
<dbReference type="GO" id="GO:0000049">
    <property type="term" value="F:tRNA binding"/>
    <property type="evidence" value="ECO:0007669"/>
    <property type="project" value="TreeGrafter"/>
</dbReference>
<sequence>MECFSELLHALEDDEERAVVQRNNLSYFQNKCIKEQHMRLLDKRRLNRRNEHRRRRINQARKEIVNYALSFELQILIDFGFSQYMSNKEMSGLVRQMGRVWGIQKKTRGLKIILSAPDTRFLSEGSKKLSGFDRFSWVISNKNLEMVINEHRFVYLSPDPQLDPLLEVKPEIVYIVGGLVDESGVGSLSRRRAEELNVDVRRLPIQEFLIKRNTGTFNIMLAINQVVEILVRYVCSKDWVQALSVVPKRIGYGIPEFLLNFKTKGLVFVDIKMLVHMPVTEIMQGYNDDDFFGVHAATETQLPRQMEAAKTLRSRIKERERRRPCNEEGCSTSNRRSTDYDTITNYSAEDLDRTCVHSNSDCDNKVVESNAHYNTGLWRIWEKIDSVWEMSDEQLVDVMVNRIIYEDGELIAFDKPYQVAFCNAPRNQAEILRILPQLSSHVSPRGSILHIVKSISKPATGIILFAKNRSAQERMKALYNNGFVKQYYRILTNMKPKHDEAVIHIPLIKCKRDNNYVMLPLGATQSNKISPFLEAKTQYRLLKHDSRNQTSYMECIIKQDAPDQIRAHFGLGIACPIIGDFKYNWSRREAGKGIPPRLLNAALQDLHITGSSFRRLPMFMHLKEVVISISDRRCRKIHITAPLPSFFTYTLSKLRLLK</sequence>
<dbReference type="GO" id="GO:0009982">
    <property type="term" value="F:pseudouridine synthase activity"/>
    <property type="evidence" value="ECO:0007669"/>
    <property type="project" value="InterPro"/>
</dbReference>
<reference evidence="5 6" key="2">
    <citation type="submission" date="2018-11" db="EMBL/GenBank/DDBJ databases">
        <authorList>
            <consortium name="Pathogen Informatics"/>
        </authorList>
    </citation>
    <scope>NUCLEOTIDE SEQUENCE [LARGE SCALE GENOMIC DNA]</scope>
</reference>
<dbReference type="WBParaSite" id="TCLT_0000658201-mRNA-1">
    <property type="protein sequence ID" value="TCLT_0000658201-mRNA-1"/>
    <property type="gene ID" value="TCLT_0000658201"/>
</dbReference>
<keyword evidence="1" id="KW-0489">Methyltransferase</keyword>
<gene>
    <name evidence="5" type="ORF">TCLT_LOCUS6571</name>
</gene>
<keyword evidence="3" id="KW-0949">S-adenosyl-L-methionine</keyword>
<dbReference type="GO" id="GO:0005654">
    <property type="term" value="C:nucleoplasm"/>
    <property type="evidence" value="ECO:0007669"/>
    <property type="project" value="TreeGrafter"/>
</dbReference>
<dbReference type="SUPFAM" id="SSF55120">
    <property type="entry name" value="Pseudouridine synthase"/>
    <property type="match status" value="1"/>
</dbReference>
<name>A0A158RC72_THECL</name>
<accession>A0A158RC72</accession>
<dbReference type="STRING" id="103827.A0A158RC72"/>
<organism evidence="7">
    <name type="scientific">Thelazia callipaeda</name>
    <name type="common">Oriental eyeworm</name>
    <name type="synonym">Parasitic nematode</name>
    <dbReference type="NCBI Taxonomy" id="103827"/>
    <lineage>
        <taxon>Eukaryota</taxon>
        <taxon>Metazoa</taxon>
        <taxon>Ecdysozoa</taxon>
        <taxon>Nematoda</taxon>
        <taxon>Chromadorea</taxon>
        <taxon>Rhabditida</taxon>
        <taxon>Spirurina</taxon>
        <taxon>Spiruromorpha</taxon>
        <taxon>Thelazioidea</taxon>
        <taxon>Thelaziidae</taxon>
        <taxon>Thelazia</taxon>
    </lineage>
</organism>
<dbReference type="InterPro" id="IPR020103">
    <property type="entry name" value="PsdUridine_synth_cat_dom_sf"/>
</dbReference>
<evidence type="ECO:0000256" key="3">
    <source>
        <dbReference type="ARBA" id="ARBA00022691"/>
    </source>
</evidence>
<dbReference type="PROSITE" id="PS51675">
    <property type="entry name" value="SAM_MT_TRM10"/>
    <property type="match status" value="1"/>
</dbReference>
<dbReference type="InterPro" id="IPR006145">
    <property type="entry name" value="PsdUridine_synth_RsuA/RluA"/>
</dbReference>
<dbReference type="AlphaFoldDB" id="A0A158RC72"/>
<evidence type="ECO:0000313" key="5">
    <source>
        <dbReference type="EMBL" id="VDN03934.1"/>
    </source>
</evidence>
<dbReference type="GO" id="GO:0008168">
    <property type="term" value="F:methyltransferase activity"/>
    <property type="evidence" value="ECO:0007669"/>
    <property type="project" value="UniProtKB-KW"/>
</dbReference>
<feature type="domain" description="SAM-dependent MTase TRM10-type" evidence="4">
    <location>
        <begin position="53"/>
        <end position="253"/>
    </location>
</feature>
<dbReference type="GO" id="GO:0002939">
    <property type="term" value="P:tRNA N1-guanine methylation"/>
    <property type="evidence" value="ECO:0007669"/>
    <property type="project" value="TreeGrafter"/>
</dbReference>
<dbReference type="Gene3D" id="3.40.1280.30">
    <property type="match status" value="1"/>
</dbReference>
<dbReference type="Pfam" id="PF00849">
    <property type="entry name" value="PseudoU_synth_2"/>
    <property type="match status" value="1"/>
</dbReference>
<dbReference type="GO" id="GO:0001522">
    <property type="term" value="P:pseudouridine synthesis"/>
    <property type="evidence" value="ECO:0007669"/>
    <property type="project" value="InterPro"/>
</dbReference>